<keyword evidence="2" id="KW-0542">Nucleomorph</keyword>
<evidence type="ECO:0000256" key="1">
    <source>
        <dbReference type="SAM" id="Phobius"/>
    </source>
</evidence>
<dbReference type="Proteomes" id="UP000243348">
    <property type="component" value="Nucleomorph 1"/>
</dbReference>
<organism evidence="2 3">
    <name type="scientific">Chroomonas mesostigmatica CCMP1168</name>
    <dbReference type="NCBI Taxonomy" id="1195612"/>
    <lineage>
        <taxon>Eukaryota</taxon>
        <taxon>Cryptophyceae</taxon>
        <taxon>Pyrenomonadales</taxon>
        <taxon>Chroomonadaceae</taxon>
        <taxon>Chroomonas</taxon>
    </lineage>
</organism>
<reference evidence="2 3" key="1">
    <citation type="journal article" date="2012" name="Genome Biol. Evol.">
        <title>Nucleomorph genome sequence of the cryptophyte alga Chroomonas mesostigmatica CCMP1168 reveals lineage-specific gene loss and genome complexity.</title>
        <authorList>
            <person name="Moore C.E."/>
            <person name="Curtis B."/>
            <person name="Mills T."/>
            <person name="Tanifuji G."/>
            <person name="Archibald J.M."/>
        </authorList>
    </citation>
    <scope>NUCLEOTIDE SEQUENCE [LARGE SCALE GENOMIC DNA]</scope>
    <source>
        <strain evidence="2 3">CCMP1168</strain>
    </source>
</reference>
<geneLocation type="nucleomorph" evidence="2"/>
<evidence type="ECO:0000313" key="3">
    <source>
        <dbReference type="Proteomes" id="UP000243348"/>
    </source>
</evidence>
<dbReference type="AlphaFoldDB" id="J7GA34"/>
<keyword evidence="1" id="KW-1133">Transmembrane helix</keyword>
<keyword evidence="1" id="KW-0472">Membrane</keyword>
<gene>
    <name evidence="2" type="ORF">CMESO_158</name>
</gene>
<dbReference type="EMBL" id="CP003680">
    <property type="protein sequence ID" value="AFP65345.1"/>
    <property type="molecule type" value="Genomic_DNA"/>
</dbReference>
<keyword evidence="1" id="KW-0812">Transmembrane</keyword>
<sequence>MFKHTKKKVVLSRKIDFDFKINFKSFDYYYYFWILNFKNIFNFKSFLKQLLFLENFFFQTYYQWIYFLEIFFFFNQKNKIKFKCVFFNKYSNVLIYFLAKSFFSRFFNYEFFQITQNLFYNFKIDNFMNIDDQKNFYLKLKCLKVVHTHTLVCELKFFQDQNFWLFKTLIQKSSYRRFSEIKTIIFELFFYIFNVKKFFGFGKYNFSVFMKSFLKKENNFKFFFFIKQILNECKKKEKRKKIIKDKKIFCQNLWIEIKSDILLKKTIMRKKKNNTRHKTFPI</sequence>
<proteinExistence type="predicted"/>
<name>J7GA34_9CRYP</name>
<evidence type="ECO:0000313" key="2">
    <source>
        <dbReference type="EMBL" id="AFP65345.1"/>
    </source>
</evidence>
<feature type="transmembrane region" description="Helical" evidence="1">
    <location>
        <begin position="56"/>
        <end position="74"/>
    </location>
</feature>
<protein>
    <submittedName>
        <fullName evidence="2">Uncharacterized protein</fullName>
    </submittedName>
</protein>
<accession>J7GA34</accession>